<feature type="transmembrane region" description="Helical" evidence="1">
    <location>
        <begin position="129"/>
        <end position="147"/>
    </location>
</feature>
<dbReference type="EMBL" id="JRKQ01000003">
    <property type="protein sequence ID" value="KGJ23598.1"/>
    <property type="molecule type" value="Genomic_DNA"/>
</dbReference>
<comment type="caution">
    <text evidence="2">The sequence shown here is derived from an EMBL/GenBank/DDBJ whole genome shotgun (WGS) entry which is preliminary data.</text>
</comment>
<keyword evidence="1" id="KW-0812">Transmembrane</keyword>
<feature type="transmembrane region" description="Helical" evidence="1">
    <location>
        <begin position="104"/>
        <end position="123"/>
    </location>
</feature>
<evidence type="ECO:0000256" key="1">
    <source>
        <dbReference type="SAM" id="Phobius"/>
    </source>
</evidence>
<dbReference type="InterPro" id="IPR046595">
    <property type="entry name" value="DUF6653"/>
</dbReference>
<reference evidence="2 3" key="2">
    <citation type="submission" date="2014-10" db="EMBL/GenBank/DDBJ databases">
        <title>Paracoccus sanguinis sp. nov., isolated from clinical specimens of New York State patients.</title>
        <authorList>
            <person name="Mingle L.A."/>
            <person name="Cole J.A."/>
            <person name="Lapierre P."/>
            <person name="Musser K.A."/>
        </authorList>
    </citation>
    <scope>NUCLEOTIDE SEQUENCE [LARGE SCALE GENOMIC DNA]</scope>
    <source>
        <strain evidence="2 3">5503</strain>
    </source>
</reference>
<evidence type="ECO:0000313" key="2">
    <source>
        <dbReference type="EMBL" id="KGJ23598.1"/>
    </source>
</evidence>
<dbReference type="RefSeq" id="WP_036706662.1">
    <property type="nucleotide sequence ID" value="NZ_JRKQ01000003.1"/>
</dbReference>
<protein>
    <submittedName>
        <fullName evidence="2">Uncharacterized protein</fullName>
    </submittedName>
</protein>
<dbReference type="AlphaFoldDB" id="A0A099GNG2"/>
<gene>
    <name evidence="2" type="ORF">IX56_01355</name>
</gene>
<accession>A0A099GNG2</accession>
<feature type="transmembrane region" description="Helical" evidence="1">
    <location>
        <begin position="47"/>
        <end position="65"/>
    </location>
</feature>
<organism evidence="2 3">
    <name type="scientific">Paracoccus sanguinis</name>
    <dbReference type="NCBI Taxonomy" id="1545044"/>
    <lineage>
        <taxon>Bacteria</taxon>
        <taxon>Pseudomonadati</taxon>
        <taxon>Pseudomonadota</taxon>
        <taxon>Alphaproteobacteria</taxon>
        <taxon>Rhodobacterales</taxon>
        <taxon>Paracoccaceae</taxon>
        <taxon>Paracoccus</taxon>
    </lineage>
</organism>
<reference evidence="2 3" key="1">
    <citation type="submission" date="2014-09" db="EMBL/GenBank/DDBJ databases">
        <authorList>
            <person name="McGinnis J.M."/>
            <person name="Wolfgang W.J."/>
        </authorList>
    </citation>
    <scope>NUCLEOTIDE SEQUENCE [LARGE SCALE GENOMIC DNA]</scope>
    <source>
        <strain evidence="2 3">5503</strain>
    </source>
</reference>
<proteinExistence type="predicted"/>
<name>A0A099GNG2_9RHOB</name>
<sequence length="170" mass="19658">MTAESRIARAFGLDEVGWARHANPWSGWTRFITCLPLLALAIWSRVWLGWWSLVPIALALIWIWLNPRAFSQVRDDRAWIAKGVFGERFWSNRHRVAVPDRHRLVPNVLNIASLTGVPFLAWGLVLLDLWPTIFGMVLIIGGKLWYIDRMAVLYEDMVTVNPELRYRPPA</sequence>
<dbReference type="Proteomes" id="UP000029858">
    <property type="component" value="Unassembled WGS sequence"/>
</dbReference>
<evidence type="ECO:0000313" key="3">
    <source>
        <dbReference type="Proteomes" id="UP000029858"/>
    </source>
</evidence>
<keyword evidence="1" id="KW-0472">Membrane</keyword>
<keyword evidence="1" id="KW-1133">Transmembrane helix</keyword>
<dbReference type="Pfam" id="PF20358">
    <property type="entry name" value="DUF6653"/>
    <property type="match status" value="1"/>
</dbReference>